<dbReference type="SUPFAM" id="SSF88946">
    <property type="entry name" value="Sigma2 domain of RNA polymerase sigma factors"/>
    <property type="match status" value="1"/>
</dbReference>
<dbReference type="Pfam" id="PF04542">
    <property type="entry name" value="Sigma70_r2"/>
    <property type="match status" value="1"/>
</dbReference>
<dbReference type="InterPro" id="IPR014284">
    <property type="entry name" value="RNA_pol_sigma-70_dom"/>
</dbReference>
<keyword evidence="5" id="KW-0804">Transcription</keyword>
<feature type="compositionally biased region" description="Polar residues" evidence="6">
    <location>
        <begin position="1"/>
        <end position="12"/>
    </location>
</feature>
<keyword evidence="10" id="KW-1185">Reference proteome</keyword>
<dbReference type="Gene3D" id="1.10.1740.10">
    <property type="match status" value="1"/>
</dbReference>
<feature type="region of interest" description="Disordered" evidence="6">
    <location>
        <begin position="1"/>
        <end position="23"/>
    </location>
</feature>
<dbReference type="EMBL" id="BMGG01000001">
    <property type="protein sequence ID" value="GGC45730.1"/>
    <property type="molecule type" value="Genomic_DNA"/>
</dbReference>
<dbReference type="PANTHER" id="PTHR43133">
    <property type="entry name" value="RNA POLYMERASE ECF-TYPE SIGMA FACTO"/>
    <property type="match status" value="1"/>
</dbReference>
<evidence type="ECO:0000256" key="1">
    <source>
        <dbReference type="ARBA" id="ARBA00010641"/>
    </source>
</evidence>
<evidence type="ECO:0000256" key="4">
    <source>
        <dbReference type="ARBA" id="ARBA00023125"/>
    </source>
</evidence>
<dbReference type="InterPro" id="IPR036388">
    <property type="entry name" value="WH-like_DNA-bd_sf"/>
</dbReference>
<evidence type="ECO:0000259" key="7">
    <source>
        <dbReference type="Pfam" id="PF04542"/>
    </source>
</evidence>
<dbReference type="InterPro" id="IPR013325">
    <property type="entry name" value="RNA_pol_sigma_r2"/>
</dbReference>
<organism evidence="9 10">
    <name type="scientific">Chelatococcus reniformis</name>
    <dbReference type="NCBI Taxonomy" id="1494448"/>
    <lineage>
        <taxon>Bacteria</taxon>
        <taxon>Pseudomonadati</taxon>
        <taxon>Pseudomonadota</taxon>
        <taxon>Alphaproteobacteria</taxon>
        <taxon>Hyphomicrobiales</taxon>
        <taxon>Chelatococcaceae</taxon>
        <taxon>Chelatococcus</taxon>
    </lineage>
</organism>
<dbReference type="InterPro" id="IPR007627">
    <property type="entry name" value="RNA_pol_sigma70_r2"/>
</dbReference>
<dbReference type="GO" id="GO:0000428">
    <property type="term" value="C:DNA-directed RNA polymerase complex"/>
    <property type="evidence" value="ECO:0007669"/>
    <property type="project" value="UniProtKB-KW"/>
</dbReference>
<dbReference type="AlphaFoldDB" id="A0A916TWT1"/>
<dbReference type="SUPFAM" id="SSF88659">
    <property type="entry name" value="Sigma3 and sigma4 domains of RNA polymerase sigma factors"/>
    <property type="match status" value="1"/>
</dbReference>
<dbReference type="PANTHER" id="PTHR43133:SF58">
    <property type="entry name" value="ECF RNA POLYMERASE SIGMA FACTOR SIGD"/>
    <property type="match status" value="1"/>
</dbReference>
<dbReference type="NCBIfam" id="NF009191">
    <property type="entry name" value="PRK12539.1"/>
    <property type="match status" value="1"/>
</dbReference>
<evidence type="ECO:0000256" key="2">
    <source>
        <dbReference type="ARBA" id="ARBA00023015"/>
    </source>
</evidence>
<evidence type="ECO:0000256" key="3">
    <source>
        <dbReference type="ARBA" id="ARBA00023082"/>
    </source>
</evidence>
<proteinExistence type="inferred from homology"/>
<evidence type="ECO:0000256" key="5">
    <source>
        <dbReference type="ARBA" id="ARBA00023163"/>
    </source>
</evidence>
<evidence type="ECO:0000259" key="8">
    <source>
        <dbReference type="Pfam" id="PF08281"/>
    </source>
</evidence>
<dbReference type="GO" id="GO:0006352">
    <property type="term" value="P:DNA-templated transcription initiation"/>
    <property type="evidence" value="ECO:0007669"/>
    <property type="project" value="InterPro"/>
</dbReference>
<keyword evidence="3" id="KW-0731">Sigma factor</keyword>
<gene>
    <name evidence="9" type="ORF">GCM10010994_01110</name>
</gene>
<evidence type="ECO:0000313" key="9">
    <source>
        <dbReference type="EMBL" id="GGC45730.1"/>
    </source>
</evidence>
<keyword evidence="4" id="KW-0238">DNA-binding</keyword>
<dbReference type="Proteomes" id="UP000637002">
    <property type="component" value="Unassembled WGS sequence"/>
</dbReference>
<feature type="domain" description="RNA polymerase sigma-70 region 2" evidence="7">
    <location>
        <begin position="57"/>
        <end position="117"/>
    </location>
</feature>
<protein>
    <submittedName>
        <fullName evidence="9">DNA-directed RNA polymerase sigma-70 factor</fullName>
    </submittedName>
</protein>
<evidence type="ECO:0000256" key="6">
    <source>
        <dbReference type="SAM" id="MobiDB-lite"/>
    </source>
</evidence>
<dbReference type="NCBIfam" id="TIGR02937">
    <property type="entry name" value="sigma70-ECF"/>
    <property type="match status" value="1"/>
</dbReference>
<dbReference type="Gene3D" id="1.10.10.10">
    <property type="entry name" value="Winged helix-like DNA-binding domain superfamily/Winged helix DNA-binding domain"/>
    <property type="match status" value="1"/>
</dbReference>
<dbReference type="InterPro" id="IPR013249">
    <property type="entry name" value="RNA_pol_sigma70_r4_t2"/>
</dbReference>
<comment type="caution">
    <text evidence="9">The sequence shown here is derived from an EMBL/GenBank/DDBJ whole genome shotgun (WGS) entry which is preliminary data.</text>
</comment>
<dbReference type="GO" id="GO:0003677">
    <property type="term" value="F:DNA binding"/>
    <property type="evidence" value="ECO:0007669"/>
    <property type="project" value="UniProtKB-KW"/>
</dbReference>
<feature type="domain" description="RNA polymerase sigma factor 70 region 4 type 2" evidence="8">
    <location>
        <begin position="143"/>
        <end position="195"/>
    </location>
</feature>
<sequence>MTLAQTPITPVTSGGVRPNKDQGSVQAVEERLRALMIAALAGDEQAYRTLLTDLGGRLRAYYARRLGPEQAAVEDLVQETLIAVHTRRSTYDAARPFTAWLHAIARYKLIDHFRARSARPTVSTEDVAELLAADESAPTDARMDVERLLEGLPPQPRRFIRAVKLDGRSVAEVSAASGVSESAVKVAIHRGLKLLSRRLKGPNAP</sequence>
<dbReference type="InterPro" id="IPR039425">
    <property type="entry name" value="RNA_pol_sigma-70-like"/>
</dbReference>
<keyword evidence="9" id="KW-0240">DNA-directed RNA polymerase</keyword>
<dbReference type="GO" id="GO:0016987">
    <property type="term" value="F:sigma factor activity"/>
    <property type="evidence" value="ECO:0007669"/>
    <property type="project" value="UniProtKB-KW"/>
</dbReference>
<dbReference type="InterPro" id="IPR013324">
    <property type="entry name" value="RNA_pol_sigma_r3/r4-like"/>
</dbReference>
<name>A0A916TWT1_9HYPH</name>
<keyword evidence="2" id="KW-0805">Transcription regulation</keyword>
<evidence type="ECO:0000313" key="10">
    <source>
        <dbReference type="Proteomes" id="UP000637002"/>
    </source>
</evidence>
<reference evidence="9" key="2">
    <citation type="submission" date="2020-09" db="EMBL/GenBank/DDBJ databases">
        <authorList>
            <person name="Sun Q."/>
            <person name="Zhou Y."/>
        </authorList>
    </citation>
    <scope>NUCLEOTIDE SEQUENCE</scope>
    <source>
        <strain evidence="9">CGMCC 1.12919</strain>
    </source>
</reference>
<comment type="similarity">
    <text evidence="1">Belongs to the sigma-70 factor family. ECF subfamily.</text>
</comment>
<dbReference type="Pfam" id="PF08281">
    <property type="entry name" value="Sigma70_r4_2"/>
    <property type="match status" value="1"/>
</dbReference>
<accession>A0A916TWT1</accession>
<reference evidence="9" key="1">
    <citation type="journal article" date="2014" name="Int. J. Syst. Evol. Microbiol.">
        <title>Complete genome sequence of Corynebacterium casei LMG S-19264T (=DSM 44701T), isolated from a smear-ripened cheese.</title>
        <authorList>
            <consortium name="US DOE Joint Genome Institute (JGI-PGF)"/>
            <person name="Walter F."/>
            <person name="Albersmeier A."/>
            <person name="Kalinowski J."/>
            <person name="Ruckert C."/>
        </authorList>
    </citation>
    <scope>NUCLEOTIDE SEQUENCE</scope>
    <source>
        <strain evidence="9">CGMCC 1.12919</strain>
    </source>
</reference>